<reference evidence="1 2" key="1">
    <citation type="submission" date="2021-01" db="EMBL/GenBank/DDBJ databases">
        <title>Whole genome shotgun sequence of Microbispora siamensis NBRC 104113.</title>
        <authorList>
            <person name="Komaki H."/>
            <person name="Tamura T."/>
        </authorList>
    </citation>
    <scope>NUCLEOTIDE SEQUENCE [LARGE SCALE GENOMIC DNA]</scope>
    <source>
        <strain evidence="1 2">NBRC 104113</strain>
    </source>
</reference>
<comment type="caution">
    <text evidence="1">The sequence shown here is derived from an EMBL/GenBank/DDBJ whole genome shotgun (WGS) entry which is preliminary data.</text>
</comment>
<accession>A0ABQ4GZN0</accession>
<sequence length="200" mass="21771">MRALIRRILPASVIVVMTAGCVGEGPRLLLDEDPETGTTASIGIVLPDTVARRPYSLGGWVMCLDRPGSVTIDKVDLIRPSGGMVLQAFSSRLQSRTRAMLGNAEQPLTELEFPARSPAVTTPCSNMDHDGLLTELGLQYGKTGDRTARAEGVRVTYTSAGRQRTVDLDLDVQLCAPDDMDTKQCRDMYKELRSESKGDE</sequence>
<organism evidence="1 2">
    <name type="scientific">Microbispora siamensis</name>
    <dbReference type="NCBI Taxonomy" id="564413"/>
    <lineage>
        <taxon>Bacteria</taxon>
        <taxon>Bacillati</taxon>
        <taxon>Actinomycetota</taxon>
        <taxon>Actinomycetes</taxon>
        <taxon>Streptosporangiales</taxon>
        <taxon>Streptosporangiaceae</taxon>
        <taxon>Microbispora</taxon>
    </lineage>
</organism>
<protein>
    <recommendedName>
        <fullName evidence="3">Lipoprotein</fullName>
    </recommendedName>
</protein>
<evidence type="ECO:0008006" key="3">
    <source>
        <dbReference type="Google" id="ProtNLM"/>
    </source>
</evidence>
<dbReference type="PROSITE" id="PS51257">
    <property type="entry name" value="PROKAR_LIPOPROTEIN"/>
    <property type="match status" value="1"/>
</dbReference>
<keyword evidence="2" id="KW-1185">Reference proteome</keyword>
<dbReference type="RefSeq" id="WP_239109130.1">
    <property type="nucleotide sequence ID" value="NZ_BOOF01000060.1"/>
</dbReference>
<name>A0ABQ4GZN0_9ACTN</name>
<gene>
    <name evidence="1" type="ORF">Msi02_76370</name>
</gene>
<dbReference type="Proteomes" id="UP000660454">
    <property type="component" value="Unassembled WGS sequence"/>
</dbReference>
<proteinExistence type="predicted"/>
<evidence type="ECO:0000313" key="1">
    <source>
        <dbReference type="EMBL" id="GIH66820.1"/>
    </source>
</evidence>
<dbReference type="EMBL" id="BOOF01000060">
    <property type="protein sequence ID" value="GIH66820.1"/>
    <property type="molecule type" value="Genomic_DNA"/>
</dbReference>
<evidence type="ECO:0000313" key="2">
    <source>
        <dbReference type="Proteomes" id="UP000660454"/>
    </source>
</evidence>